<dbReference type="Pfam" id="PF00392">
    <property type="entry name" value="GntR"/>
    <property type="match status" value="1"/>
</dbReference>
<dbReference type="SUPFAM" id="SSF46785">
    <property type="entry name" value="Winged helix' DNA-binding domain"/>
    <property type="match status" value="1"/>
</dbReference>
<keyword evidence="6" id="KW-1185">Reference proteome</keyword>
<dbReference type="RefSeq" id="WP_190268780.1">
    <property type="nucleotide sequence ID" value="NZ_BAABAD010000005.1"/>
</dbReference>
<dbReference type="SMART" id="SM00345">
    <property type="entry name" value="HTH_GNTR"/>
    <property type="match status" value="1"/>
</dbReference>
<dbReference type="InterPro" id="IPR028978">
    <property type="entry name" value="Chorismate_lyase_/UTRA_dom_sf"/>
</dbReference>
<dbReference type="InterPro" id="IPR050679">
    <property type="entry name" value="Bact_HTH_transcr_reg"/>
</dbReference>
<dbReference type="Proteomes" id="UP000602395">
    <property type="component" value="Unassembled WGS sequence"/>
</dbReference>
<evidence type="ECO:0000256" key="2">
    <source>
        <dbReference type="ARBA" id="ARBA00023125"/>
    </source>
</evidence>
<dbReference type="CDD" id="cd07377">
    <property type="entry name" value="WHTH_GntR"/>
    <property type="match status" value="1"/>
</dbReference>
<name>A0ABR7WI67_9ACTN</name>
<evidence type="ECO:0000313" key="5">
    <source>
        <dbReference type="EMBL" id="MBD1322461.1"/>
    </source>
</evidence>
<dbReference type="Pfam" id="PF07702">
    <property type="entry name" value="UTRA"/>
    <property type="match status" value="1"/>
</dbReference>
<dbReference type="SUPFAM" id="SSF64288">
    <property type="entry name" value="Chorismate lyase-like"/>
    <property type="match status" value="1"/>
</dbReference>
<dbReference type="InterPro" id="IPR036390">
    <property type="entry name" value="WH_DNA-bd_sf"/>
</dbReference>
<proteinExistence type="predicted"/>
<dbReference type="InterPro" id="IPR000524">
    <property type="entry name" value="Tscrpt_reg_HTH_GntR"/>
</dbReference>
<keyword evidence="2" id="KW-0238">DNA-binding</keyword>
<evidence type="ECO:0000313" key="6">
    <source>
        <dbReference type="Proteomes" id="UP000602395"/>
    </source>
</evidence>
<evidence type="ECO:0000259" key="4">
    <source>
        <dbReference type="PROSITE" id="PS50949"/>
    </source>
</evidence>
<evidence type="ECO:0000256" key="3">
    <source>
        <dbReference type="ARBA" id="ARBA00023163"/>
    </source>
</evidence>
<organism evidence="5 6">
    <name type="scientific">Gordonia hankookensis</name>
    <dbReference type="NCBI Taxonomy" id="589403"/>
    <lineage>
        <taxon>Bacteria</taxon>
        <taxon>Bacillati</taxon>
        <taxon>Actinomycetota</taxon>
        <taxon>Actinomycetes</taxon>
        <taxon>Mycobacteriales</taxon>
        <taxon>Gordoniaceae</taxon>
        <taxon>Gordonia</taxon>
    </lineage>
</organism>
<comment type="caution">
    <text evidence="5">The sequence shown here is derived from an EMBL/GenBank/DDBJ whole genome shotgun (WGS) entry which is preliminary data.</text>
</comment>
<keyword evidence="3" id="KW-0804">Transcription</keyword>
<dbReference type="SMART" id="SM00866">
    <property type="entry name" value="UTRA"/>
    <property type="match status" value="1"/>
</dbReference>
<dbReference type="InterPro" id="IPR036388">
    <property type="entry name" value="WH-like_DNA-bd_sf"/>
</dbReference>
<reference evidence="5 6" key="1">
    <citation type="submission" date="2020-09" db="EMBL/GenBank/DDBJ databases">
        <title>Novel species in genus Gordonia.</title>
        <authorList>
            <person name="Zhang G."/>
        </authorList>
    </citation>
    <scope>NUCLEOTIDE SEQUENCE [LARGE SCALE GENOMIC DNA]</scope>
    <source>
        <strain evidence="5 6">ON-33</strain>
    </source>
</reference>
<dbReference type="PROSITE" id="PS50949">
    <property type="entry name" value="HTH_GNTR"/>
    <property type="match status" value="1"/>
</dbReference>
<evidence type="ECO:0000256" key="1">
    <source>
        <dbReference type="ARBA" id="ARBA00023015"/>
    </source>
</evidence>
<gene>
    <name evidence="5" type="ORF">IDF66_23015</name>
</gene>
<dbReference type="PANTHER" id="PTHR44846:SF1">
    <property type="entry name" value="MANNOSYL-D-GLYCERATE TRANSPORT_METABOLISM SYSTEM REPRESSOR MNGR-RELATED"/>
    <property type="match status" value="1"/>
</dbReference>
<feature type="domain" description="HTH gntR-type" evidence="4">
    <location>
        <begin position="10"/>
        <end position="79"/>
    </location>
</feature>
<dbReference type="PANTHER" id="PTHR44846">
    <property type="entry name" value="MANNOSYL-D-GLYCERATE TRANSPORT/METABOLISM SYSTEM REPRESSOR MNGR-RELATED"/>
    <property type="match status" value="1"/>
</dbReference>
<keyword evidence="1" id="KW-0805">Transcription regulation</keyword>
<accession>A0ABR7WI67</accession>
<protein>
    <submittedName>
        <fullName evidence="5">GntR family transcriptional regulator</fullName>
    </submittedName>
</protein>
<dbReference type="EMBL" id="JACWMS010000006">
    <property type="protein sequence ID" value="MBD1322461.1"/>
    <property type="molecule type" value="Genomic_DNA"/>
</dbReference>
<dbReference type="InterPro" id="IPR011663">
    <property type="entry name" value="UTRA"/>
</dbReference>
<sequence>MTVNLAPSRDLTVHRLHDLLRVAILDRGDIVEHDRLLDEATLMRRFDVPRDVLREALAILAAEGLIVRRRGLGTLVVGSSFTVEGHLPSRTGDLTDQFTAGGVLTFRMLHWRLESAPTVVGDHLDAVGEHDRCLCMEYVMVLDDRPVGLITNYLRAREAAGMRPEDFRGDFYQLLDSHGVDMADYDIEFTPQCADRRTAELIEVADGDPIQLFEQTIRDSAGAAIDFAIGRMRREVRFKVTGIGRVGAAR</sequence>
<dbReference type="Gene3D" id="1.10.10.10">
    <property type="entry name" value="Winged helix-like DNA-binding domain superfamily/Winged helix DNA-binding domain"/>
    <property type="match status" value="1"/>
</dbReference>
<dbReference type="Gene3D" id="3.40.1410.10">
    <property type="entry name" value="Chorismate lyase-like"/>
    <property type="match status" value="1"/>
</dbReference>